<comment type="caution">
    <text evidence="1">The sequence shown here is derived from an EMBL/GenBank/DDBJ whole genome shotgun (WGS) entry which is preliminary data.</text>
</comment>
<sequence length="139" mass="14897">RRSPPPPPAGFAYPAATEAAEAALGRETVTALLAAGRAGEALTVLGTLRPAVRERGRFRLLTAQALLARGDAAAARAIFDEGFEVADLREGDEALSETWYAIAERLVAGDGGAVTEDVRERARAEHPLPERYEFRMRPA</sequence>
<dbReference type="Proteomes" id="UP000186168">
    <property type="component" value="Unassembled WGS sequence"/>
</dbReference>
<evidence type="ECO:0000313" key="2">
    <source>
        <dbReference type="Proteomes" id="UP000186168"/>
    </source>
</evidence>
<evidence type="ECO:0008006" key="3">
    <source>
        <dbReference type="Google" id="ProtNLM"/>
    </source>
</evidence>
<evidence type="ECO:0000313" key="1">
    <source>
        <dbReference type="EMBL" id="OMI41190.1"/>
    </source>
</evidence>
<reference evidence="1 2" key="1">
    <citation type="submission" date="2013-05" db="EMBL/GenBank/DDBJ databases">
        <title>Genome sequence of Streptomyces sparsogenes DSM 40356.</title>
        <authorList>
            <person name="Coyne S."/>
            <person name="Seebeck F.P."/>
        </authorList>
    </citation>
    <scope>NUCLEOTIDE SEQUENCE [LARGE SCALE GENOMIC DNA]</scope>
    <source>
        <strain evidence="1 2">DSM 40356</strain>
    </source>
</reference>
<dbReference type="AlphaFoldDB" id="A0A1R1SS91"/>
<name>A0A1R1SS91_9ACTN</name>
<protein>
    <recommendedName>
        <fullName evidence="3">DUF5107 domain-containing protein</fullName>
    </recommendedName>
</protein>
<proteinExistence type="predicted"/>
<dbReference type="EMBL" id="ASQP01000034">
    <property type="protein sequence ID" value="OMI41190.1"/>
    <property type="molecule type" value="Genomic_DNA"/>
</dbReference>
<keyword evidence="2" id="KW-1185">Reference proteome</keyword>
<gene>
    <name evidence="1" type="ORF">SPAR_02096</name>
</gene>
<accession>A0A1R1SS91</accession>
<feature type="non-terminal residue" evidence="1">
    <location>
        <position position="1"/>
    </location>
</feature>
<organism evidence="1 2">
    <name type="scientific">Streptomyces sparsogenes DSM 40356</name>
    <dbReference type="NCBI Taxonomy" id="1331668"/>
    <lineage>
        <taxon>Bacteria</taxon>
        <taxon>Bacillati</taxon>
        <taxon>Actinomycetota</taxon>
        <taxon>Actinomycetes</taxon>
        <taxon>Kitasatosporales</taxon>
        <taxon>Streptomycetaceae</taxon>
        <taxon>Streptomyces</taxon>
    </lineage>
</organism>